<dbReference type="Proteomes" id="UP000494119">
    <property type="component" value="Unassembled WGS sequence"/>
</dbReference>
<dbReference type="InterPro" id="IPR002525">
    <property type="entry name" value="Transp_IS110-like_N"/>
</dbReference>
<dbReference type="GO" id="GO:0003677">
    <property type="term" value="F:DNA binding"/>
    <property type="evidence" value="ECO:0007669"/>
    <property type="project" value="InterPro"/>
</dbReference>
<dbReference type="Pfam" id="PF01548">
    <property type="entry name" value="DEDD_Tnp_IS110"/>
    <property type="match status" value="1"/>
</dbReference>
<dbReference type="NCBIfam" id="NF033542">
    <property type="entry name" value="transpos_IS110"/>
    <property type="match status" value="1"/>
</dbReference>
<protein>
    <recommendedName>
        <fullName evidence="1">Transposase IS110-like N-terminal domain-containing protein</fullName>
    </recommendedName>
</protein>
<feature type="domain" description="Transposase IS110-like N-terminal" evidence="1">
    <location>
        <begin position="16"/>
        <end position="93"/>
    </location>
</feature>
<reference evidence="2 3" key="1">
    <citation type="submission" date="2020-04" db="EMBL/GenBank/DDBJ databases">
        <authorList>
            <person name="De Canck E."/>
        </authorList>
    </citation>
    <scope>NUCLEOTIDE SEQUENCE [LARGE SCALE GENOMIC DNA]</scope>
    <source>
        <strain evidence="2 3">LMG 28688</strain>
    </source>
</reference>
<dbReference type="InterPro" id="IPR047650">
    <property type="entry name" value="Transpos_IS110"/>
</dbReference>
<evidence type="ECO:0000313" key="2">
    <source>
        <dbReference type="EMBL" id="CAB3803696.1"/>
    </source>
</evidence>
<dbReference type="AlphaFoldDB" id="A0A6J5GQB0"/>
<dbReference type="PANTHER" id="PTHR33055">
    <property type="entry name" value="TRANSPOSASE FOR INSERTION SEQUENCE ELEMENT IS1111A"/>
    <property type="match status" value="1"/>
</dbReference>
<dbReference type="GO" id="GO:0006313">
    <property type="term" value="P:DNA transposition"/>
    <property type="evidence" value="ECO:0007669"/>
    <property type="project" value="InterPro"/>
</dbReference>
<dbReference type="EMBL" id="CADIKL010000041">
    <property type="protein sequence ID" value="CAB3803696.1"/>
    <property type="molecule type" value="Genomic_DNA"/>
</dbReference>
<name>A0A6J5GQB0_9BURK</name>
<evidence type="ECO:0000313" key="3">
    <source>
        <dbReference type="Proteomes" id="UP000494119"/>
    </source>
</evidence>
<keyword evidence="3" id="KW-1185">Reference proteome</keyword>
<sequence length="287" mass="31998">MEACSSAHHWARRFQSLGTEVRLISPQYVAPFVKTNKNDRNDAEAIVEAASRPTMRFVPVKSVEQQDIQAAHRMRAILLRHRTALINQMRGLLGERGFAISRSPEEFKRLDGAQVSRFGFAPDVTLAIRANLAVLQTLQQQNEIVEKRLMQQVKLDPDYALLNTVPGIVRCWRPPSCWKPAPSHALPPLATSAPTVAAWTAGAKATAERKVKATRRTATATWRGHLSKRPTSQSVRVRRPGAFTNARSACAMASLRSRHWHTSWLAPAITCFGSTNHLRQFAVLASR</sequence>
<evidence type="ECO:0000259" key="1">
    <source>
        <dbReference type="Pfam" id="PF01548"/>
    </source>
</evidence>
<proteinExistence type="predicted"/>
<organism evidence="2 3">
    <name type="scientific">Paraburkholderia caffeinitolerans</name>
    <dbReference type="NCBI Taxonomy" id="1723730"/>
    <lineage>
        <taxon>Bacteria</taxon>
        <taxon>Pseudomonadati</taxon>
        <taxon>Pseudomonadota</taxon>
        <taxon>Betaproteobacteria</taxon>
        <taxon>Burkholderiales</taxon>
        <taxon>Burkholderiaceae</taxon>
        <taxon>Paraburkholderia</taxon>
    </lineage>
</organism>
<dbReference type="GO" id="GO:0004803">
    <property type="term" value="F:transposase activity"/>
    <property type="evidence" value="ECO:0007669"/>
    <property type="project" value="InterPro"/>
</dbReference>
<accession>A0A6J5GQB0</accession>
<gene>
    <name evidence="2" type="ORF">LMG28688_05821</name>
</gene>
<dbReference type="PANTHER" id="PTHR33055:SF3">
    <property type="entry name" value="PUTATIVE TRANSPOSASE FOR IS117-RELATED"/>
    <property type="match status" value="1"/>
</dbReference>